<comment type="caution">
    <text evidence="1">The sequence shown here is derived from an EMBL/GenBank/DDBJ whole genome shotgun (WGS) entry which is preliminary data.</text>
</comment>
<gene>
    <name evidence="1" type="ORF">S01H4_30515</name>
</gene>
<dbReference type="AlphaFoldDB" id="X1AYQ6"/>
<organism evidence="1">
    <name type="scientific">marine sediment metagenome</name>
    <dbReference type="NCBI Taxonomy" id="412755"/>
    <lineage>
        <taxon>unclassified sequences</taxon>
        <taxon>metagenomes</taxon>
        <taxon>ecological metagenomes</taxon>
    </lineage>
</organism>
<sequence length="59" mass="6815">MIAQVLKLENGIKSVKTNGEELREEDKNKGEFYISARNIREKNILFFRENQVGLFLGVS</sequence>
<proteinExistence type="predicted"/>
<accession>X1AYQ6</accession>
<reference evidence="1" key="1">
    <citation type="journal article" date="2014" name="Front. Microbiol.">
        <title>High frequency of phylogenetically diverse reductive dehalogenase-homologous genes in deep subseafloor sedimentary metagenomes.</title>
        <authorList>
            <person name="Kawai M."/>
            <person name="Futagami T."/>
            <person name="Toyoda A."/>
            <person name="Takaki Y."/>
            <person name="Nishi S."/>
            <person name="Hori S."/>
            <person name="Arai W."/>
            <person name="Tsubouchi T."/>
            <person name="Morono Y."/>
            <person name="Uchiyama I."/>
            <person name="Ito T."/>
            <person name="Fujiyama A."/>
            <person name="Inagaki F."/>
            <person name="Takami H."/>
        </authorList>
    </citation>
    <scope>NUCLEOTIDE SEQUENCE</scope>
    <source>
        <strain evidence="1">Expedition CK06-06</strain>
    </source>
</reference>
<protein>
    <submittedName>
        <fullName evidence="1">Uncharacterized protein</fullName>
    </submittedName>
</protein>
<evidence type="ECO:0000313" key="1">
    <source>
        <dbReference type="EMBL" id="GAG88369.1"/>
    </source>
</evidence>
<name>X1AYQ6_9ZZZZ</name>
<dbReference type="EMBL" id="BART01015759">
    <property type="protein sequence ID" value="GAG88369.1"/>
    <property type="molecule type" value="Genomic_DNA"/>
</dbReference>